<evidence type="ECO:0000313" key="1">
    <source>
        <dbReference type="EMBL" id="TKW08716.1"/>
    </source>
</evidence>
<evidence type="ECO:0000313" key="2">
    <source>
        <dbReference type="Proteomes" id="UP000298652"/>
    </source>
</evidence>
<dbReference type="AlphaFoldDB" id="A0A4V6D525"/>
<sequence>MKTVGTAPSNALQGIKTSKPSQFQIQNNGMAWMRAF</sequence>
<dbReference type="Proteomes" id="UP000298652">
    <property type="component" value="Chromosome 6"/>
</dbReference>
<gene>
    <name evidence="1" type="ORF">SEVIR_6G042050v2</name>
</gene>
<keyword evidence="2" id="KW-1185">Reference proteome</keyword>
<dbReference type="EMBL" id="CM016557">
    <property type="protein sequence ID" value="TKW08716.1"/>
    <property type="molecule type" value="Genomic_DNA"/>
</dbReference>
<proteinExistence type="predicted"/>
<protein>
    <submittedName>
        <fullName evidence="1">Uncharacterized protein</fullName>
    </submittedName>
</protein>
<reference evidence="1" key="1">
    <citation type="submission" date="2019-03" db="EMBL/GenBank/DDBJ databases">
        <title>WGS assembly of Setaria viridis.</title>
        <authorList>
            <person name="Huang P."/>
            <person name="Jenkins J."/>
            <person name="Grimwood J."/>
            <person name="Barry K."/>
            <person name="Healey A."/>
            <person name="Mamidi S."/>
            <person name="Sreedasyam A."/>
            <person name="Shu S."/>
            <person name="Feldman M."/>
            <person name="Wu J."/>
            <person name="Yu Y."/>
            <person name="Chen C."/>
            <person name="Johnson J."/>
            <person name="Rokhsar D."/>
            <person name="Baxter I."/>
            <person name="Schmutz J."/>
            <person name="Brutnell T."/>
            <person name="Kellogg E."/>
        </authorList>
    </citation>
    <scope>NUCLEOTIDE SEQUENCE [LARGE SCALE GENOMIC DNA]</scope>
</reference>
<name>A0A4V6D525_SETVI</name>
<accession>A0A4V6D525</accession>
<dbReference type="Gramene" id="TKW08716">
    <property type="protein sequence ID" value="TKW08716"/>
    <property type="gene ID" value="SEVIR_6G042050v2"/>
</dbReference>
<organism evidence="1 2">
    <name type="scientific">Setaria viridis</name>
    <name type="common">Green bristlegrass</name>
    <name type="synonym">Setaria italica subsp. viridis</name>
    <dbReference type="NCBI Taxonomy" id="4556"/>
    <lineage>
        <taxon>Eukaryota</taxon>
        <taxon>Viridiplantae</taxon>
        <taxon>Streptophyta</taxon>
        <taxon>Embryophyta</taxon>
        <taxon>Tracheophyta</taxon>
        <taxon>Spermatophyta</taxon>
        <taxon>Magnoliopsida</taxon>
        <taxon>Liliopsida</taxon>
        <taxon>Poales</taxon>
        <taxon>Poaceae</taxon>
        <taxon>PACMAD clade</taxon>
        <taxon>Panicoideae</taxon>
        <taxon>Panicodae</taxon>
        <taxon>Paniceae</taxon>
        <taxon>Cenchrinae</taxon>
        <taxon>Setaria</taxon>
    </lineage>
</organism>